<feature type="compositionally biased region" description="Polar residues" evidence="1">
    <location>
        <begin position="267"/>
        <end position="276"/>
    </location>
</feature>
<feature type="region of interest" description="Disordered" evidence="1">
    <location>
        <begin position="1"/>
        <end position="84"/>
    </location>
</feature>
<feature type="compositionally biased region" description="Polar residues" evidence="1">
    <location>
        <begin position="36"/>
        <end position="55"/>
    </location>
</feature>
<protein>
    <submittedName>
        <fullName evidence="2">Uncharacterized protein</fullName>
    </submittedName>
</protein>
<comment type="caution">
    <text evidence="2">The sequence shown here is derived from an EMBL/GenBank/DDBJ whole genome shotgun (WGS) entry which is preliminary data.</text>
</comment>
<feature type="region of interest" description="Disordered" evidence="1">
    <location>
        <begin position="334"/>
        <end position="373"/>
    </location>
</feature>
<feature type="compositionally biased region" description="Polar residues" evidence="1">
    <location>
        <begin position="291"/>
        <end position="301"/>
    </location>
</feature>
<name>A0A8J2MYF9_9PLEO</name>
<dbReference type="GeneID" id="67015121"/>
<accession>A0A8J2MYF9</accession>
<organism evidence="2 3">
    <name type="scientific">Alternaria atra</name>
    <dbReference type="NCBI Taxonomy" id="119953"/>
    <lineage>
        <taxon>Eukaryota</taxon>
        <taxon>Fungi</taxon>
        <taxon>Dikarya</taxon>
        <taxon>Ascomycota</taxon>
        <taxon>Pezizomycotina</taxon>
        <taxon>Dothideomycetes</taxon>
        <taxon>Pleosporomycetidae</taxon>
        <taxon>Pleosporales</taxon>
        <taxon>Pleosporineae</taxon>
        <taxon>Pleosporaceae</taxon>
        <taxon>Alternaria</taxon>
        <taxon>Alternaria sect. Ulocladioides</taxon>
    </lineage>
</organism>
<dbReference type="Proteomes" id="UP000676310">
    <property type="component" value="Unassembled WGS sequence"/>
</dbReference>
<keyword evidence="3" id="KW-1185">Reference proteome</keyword>
<feature type="compositionally biased region" description="Basic and acidic residues" evidence="1">
    <location>
        <begin position="334"/>
        <end position="344"/>
    </location>
</feature>
<dbReference type="RefSeq" id="XP_043167095.1">
    <property type="nucleotide sequence ID" value="XM_043311160.1"/>
</dbReference>
<reference evidence="2" key="1">
    <citation type="submission" date="2021-05" db="EMBL/GenBank/DDBJ databases">
        <authorList>
            <person name="Stam R."/>
        </authorList>
    </citation>
    <scope>NUCLEOTIDE SEQUENCE</scope>
    <source>
        <strain evidence="2">CS162</strain>
    </source>
</reference>
<feature type="region of interest" description="Disordered" evidence="1">
    <location>
        <begin position="222"/>
        <end position="245"/>
    </location>
</feature>
<proteinExistence type="predicted"/>
<evidence type="ECO:0000313" key="2">
    <source>
        <dbReference type="EMBL" id="CAG5154304.1"/>
    </source>
</evidence>
<dbReference type="EMBL" id="CAJRGZ010000016">
    <property type="protein sequence ID" value="CAG5154304.1"/>
    <property type="molecule type" value="Genomic_DNA"/>
</dbReference>
<dbReference type="AlphaFoldDB" id="A0A8J2MYF9"/>
<feature type="compositionally biased region" description="Basic and acidic residues" evidence="1">
    <location>
        <begin position="353"/>
        <end position="373"/>
    </location>
</feature>
<dbReference type="OrthoDB" id="3799761at2759"/>
<feature type="region of interest" description="Disordered" evidence="1">
    <location>
        <begin position="265"/>
        <end position="313"/>
    </location>
</feature>
<gene>
    <name evidence="2" type="ORF">ALTATR162_LOCUS3552</name>
</gene>
<evidence type="ECO:0000256" key="1">
    <source>
        <dbReference type="SAM" id="MobiDB-lite"/>
    </source>
</evidence>
<sequence>MTQPNANWNPPRGPRHRHPRGRGQDPASSARPAPRTLQSRNEGQHSSIRNSQRTSDPFRHDTQSTPYWDDSNGAIHEIPSTGPRYSARLYAKAVSGELRSTSSQQQGSQLQIAPQSAFNNPYLDIVGDEPYGKHQAFYGNYRESVDEPEPAFRQNKDNRRDFTPYFDAADARNSADLGSLEKDSARVAMGAKNANLETRREATNAIQTATTRRDELNVEKPLSLVPGGEPMPSPRFSGRYHPSTTPTTFRSKFEFPISPKIPKVSAVASSNPTNHQWPKFPSPVVEASSPLKVSSKNQPTNRTKHKRTPTLDHVLKLRAEEQAKALAMLEGDSLENKHPGEDHRHAPRAPSRKISDSESHPVHRITSHDQKRHASEFIAEPGSLESKKLAATCLMADPVNPTGKYDRSSVYSSDDNVQEDEIERFSKAVAGLHPFQDLPSPLPNKTGFQRRSAVPADLDWSEVEAGQELENVAGVQQTQQAPSERTLEEPQARILKYPNVQNTDTGKGGVETIGCQDNSSAESFATVWLEDYERVRAKEELMAEQNGVKRRWYKGFRKV</sequence>
<evidence type="ECO:0000313" key="3">
    <source>
        <dbReference type="Proteomes" id="UP000676310"/>
    </source>
</evidence>